<feature type="region of interest" description="Disordered" evidence="1">
    <location>
        <begin position="68"/>
        <end position="101"/>
    </location>
</feature>
<dbReference type="EMBL" id="KQ976750">
    <property type="protein sequence ID" value="KYN08612.1"/>
    <property type="molecule type" value="Genomic_DNA"/>
</dbReference>
<organism evidence="2 3">
    <name type="scientific">Cyphomyrmex costatus</name>
    <dbReference type="NCBI Taxonomy" id="456900"/>
    <lineage>
        <taxon>Eukaryota</taxon>
        <taxon>Metazoa</taxon>
        <taxon>Ecdysozoa</taxon>
        <taxon>Arthropoda</taxon>
        <taxon>Hexapoda</taxon>
        <taxon>Insecta</taxon>
        <taxon>Pterygota</taxon>
        <taxon>Neoptera</taxon>
        <taxon>Endopterygota</taxon>
        <taxon>Hymenoptera</taxon>
        <taxon>Apocrita</taxon>
        <taxon>Aculeata</taxon>
        <taxon>Formicoidea</taxon>
        <taxon>Formicidae</taxon>
        <taxon>Myrmicinae</taxon>
        <taxon>Cyphomyrmex</taxon>
    </lineage>
</organism>
<name>A0A195D6V4_9HYME</name>
<keyword evidence="3" id="KW-1185">Reference proteome</keyword>
<feature type="compositionally biased region" description="Basic residues" evidence="1">
    <location>
        <begin position="75"/>
        <end position="87"/>
    </location>
</feature>
<evidence type="ECO:0000313" key="2">
    <source>
        <dbReference type="EMBL" id="KYN08612.1"/>
    </source>
</evidence>
<reference evidence="2 3" key="1">
    <citation type="submission" date="2016-03" db="EMBL/GenBank/DDBJ databases">
        <title>Cyphomyrmex costatus WGS genome.</title>
        <authorList>
            <person name="Nygaard S."/>
            <person name="Hu H."/>
            <person name="Boomsma J."/>
            <person name="Zhang G."/>
        </authorList>
    </citation>
    <scope>NUCLEOTIDE SEQUENCE [LARGE SCALE GENOMIC DNA]</scope>
    <source>
        <strain evidence="2">MS0001</strain>
        <tissue evidence="2">Whole body</tissue>
    </source>
</reference>
<evidence type="ECO:0000313" key="3">
    <source>
        <dbReference type="Proteomes" id="UP000078542"/>
    </source>
</evidence>
<accession>A0A195D6V4</accession>
<gene>
    <name evidence="2" type="ORF">ALC62_00282</name>
</gene>
<proteinExistence type="predicted"/>
<feature type="non-terminal residue" evidence="2">
    <location>
        <position position="1"/>
    </location>
</feature>
<protein>
    <submittedName>
        <fullName evidence="2">Uncharacterized protein</fullName>
    </submittedName>
</protein>
<dbReference type="STRING" id="456900.A0A195D6V4"/>
<dbReference type="Proteomes" id="UP000078542">
    <property type="component" value="Unassembled WGS sequence"/>
</dbReference>
<dbReference type="AlphaFoldDB" id="A0A195D6V4"/>
<sequence length="334" mass="39450">DARRECCILIDTVANGLKFVLNIDEIEHEKIKEKYENENKELRIQEVYRKIYKEDTRNVQKYINKTNLDNDNHKSIKKHKSKKFRAKHTIDKKHERHRHNRHHQNAINNMLPESNAMITAYVLCMYINTCSNSPQQITIIDEKCKKGNMAILQDTALKTRITTCTMPADKLKNNTDSRQENSLKKADSSMISEIINKNNTKKFKTPSQKQQNMSNVNINVKKENKQNFDCMKHEKVTVLSQRQSNKDFVTMIINKQMDFCYEKLFTKRHDKFQTKSFTHDCYENSSITNRVKPVLLRVVNWFFGGCPEASKRHREQIDEVGKEEIFESTNTWLL</sequence>
<evidence type="ECO:0000256" key="1">
    <source>
        <dbReference type="SAM" id="MobiDB-lite"/>
    </source>
</evidence>